<dbReference type="EMBL" id="KK583196">
    <property type="protein sequence ID" value="KDO32014.1"/>
    <property type="molecule type" value="Genomic_DNA"/>
</dbReference>
<gene>
    <name evidence="1" type="ORF">SPRG_03231</name>
</gene>
<sequence length="485" mass="54753">MNKARRKLREPRVENAKAGPVSMHLSIPLRPQERPTAFPDDFYHVVLKEYATKYLEQLGANPTADNLALVLANVPLDKCRVAPGWRSRGCIDDVLVIDTSPVAVRAASPELAPLSKPETLPADDPVSVFGTDLAKNYRVGHVVLSFHEMKHRYLFPFNQLYKVPIEYDQDGFPCTKRVTFSVVPERRVYKPSPAALAEIDTPLHSLTFETIAEMQEAFYNVIPFDMLDINDRTEHAVVRSFLTSSTTLELIGYFAHYVYWTAFRPLGDLCRSILRRTSTAAREDDEYERLPSTPFLSHNEVEGLLVSVLDAFEHLKRSVHERVRPKTTTRSTTPMLQLLLLSLRVSLATIFRLSYPRWFDDTALRVEPTLMLLDDVIDQIVDPNHYYSHIGALEATSDAINFTKTHAYKLQKRKTHLRTSFFATSRGLQALLPTPSSGGPRRILSQGGGTSVAHYTTVPDTGASGLPMSLVHRMKLLRLQTQRPS</sequence>
<dbReference type="OrthoDB" id="159675at2759"/>
<name>A0A067CMU1_SAPPC</name>
<dbReference type="VEuPathDB" id="FungiDB:SPRG_03231"/>
<dbReference type="GeneID" id="24125751"/>
<keyword evidence="2" id="KW-1185">Reference proteome</keyword>
<evidence type="ECO:0000313" key="2">
    <source>
        <dbReference type="Proteomes" id="UP000030745"/>
    </source>
</evidence>
<organism evidence="1 2">
    <name type="scientific">Saprolegnia parasitica (strain CBS 223.65)</name>
    <dbReference type="NCBI Taxonomy" id="695850"/>
    <lineage>
        <taxon>Eukaryota</taxon>
        <taxon>Sar</taxon>
        <taxon>Stramenopiles</taxon>
        <taxon>Oomycota</taxon>
        <taxon>Saprolegniomycetes</taxon>
        <taxon>Saprolegniales</taxon>
        <taxon>Saprolegniaceae</taxon>
        <taxon>Saprolegnia</taxon>
    </lineage>
</organism>
<dbReference type="AlphaFoldDB" id="A0A067CMU1"/>
<dbReference type="KEGG" id="spar:SPRG_03231"/>
<dbReference type="RefSeq" id="XP_012197205.1">
    <property type="nucleotide sequence ID" value="XM_012341815.1"/>
</dbReference>
<protein>
    <submittedName>
        <fullName evidence="1">Uncharacterized protein</fullName>
    </submittedName>
</protein>
<dbReference type="OMA" id="CFTFDDM"/>
<accession>A0A067CMU1</accession>
<evidence type="ECO:0000313" key="1">
    <source>
        <dbReference type="EMBL" id="KDO32014.1"/>
    </source>
</evidence>
<dbReference type="Proteomes" id="UP000030745">
    <property type="component" value="Unassembled WGS sequence"/>
</dbReference>
<feature type="non-terminal residue" evidence="1">
    <location>
        <position position="1"/>
    </location>
</feature>
<proteinExistence type="predicted"/>
<reference evidence="1 2" key="1">
    <citation type="journal article" date="2013" name="PLoS Genet.">
        <title>Distinctive expansion of potential virulence genes in the genome of the oomycete fish pathogen Saprolegnia parasitica.</title>
        <authorList>
            <person name="Jiang R.H."/>
            <person name="de Bruijn I."/>
            <person name="Haas B.J."/>
            <person name="Belmonte R."/>
            <person name="Lobach L."/>
            <person name="Christie J."/>
            <person name="van den Ackerveken G."/>
            <person name="Bottin A."/>
            <person name="Bulone V."/>
            <person name="Diaz-Moreno S.M."/>
            <person name="Dumas B."/>
            <person name="Fan L."/>
            <person name="Gaulin E."/>
            <person name="Govers F."/>
            <person name="Grenville-Briggs L.J."/>
            <person name="Horner N.R."/>
            <person name="Levin J.Z."/>
            <person name="Mammella M."/>
            <person name="Meijer H.J."/>
            <person name="Morris P."/>
            <person name="Nusbaum C."/>
            <person name="Oome S."/>
            <person name="Phillips A.J."/>
            <person name="van Rooyen D."/>
            <person name="Rzeszutek E."/>
            <person name="Saraiva M."/>
            <person name="Secombes C.J."/>
            <person name="Seidl M.F."/>
            <person name="Snel B."/>
            <person name="Stassen J.H."/>
            <person name="Sykes S."/>
            <person name="Tripathy S."/>
            <person name="van den Berg H."/>
            <person name="Vega-Arreguin J.C."/>
            <person name="Wawra S."/>
            <person name="Young S.K."/>
            <person name="Zeng Q."/>
            <person name="Dieguez-Uribeondo J."/>
            <person name="Russ C."/>
            <person name="Tyler B.M."/>
            <person name="van West P."/>
        </authorList>
    </citation>
    <scope>NUCLEOTIDE SEQUENCE [LARGE SCALE GENOMIC DNA]</scope>
    <source>
        <strain evidence="1 2">CBS 223.65</strain>
    </source>
</reference>